<dbReference type="InterPro" id="IPR003591">
    <property type="entry name" value="Leu-rich_rpt_typical-subtyp"/>
</dbReference>
<dbReference type="PANTHER" id="PTHR24366">
    <property type="entry name" value="IG(IMMUNOGLOBULIN) AND LRR(LEUCINE RICH REPEAT) DOMAINS"/>
    <property type="match status" value="1"/>
</dbReference>
<keyword evidence="3" id="KW-0677">Repeat</keyword>
<name>A0A2C9LD16_BIOGL</name>
<evidence type="ECO:0000256" key="1">
    <source>
        <dbReference type="ARBA" id="ARBA00009634"/>
    </source>
</evidence>
<dbReference type="SUPFAM" id="SSF52200">
    <property type="entry name" value="Toll/Interleukin receptor TIR domain"/>
    <property type="match status" value="1"/>
</dbReference>
<dbReference type="KEGG" id="bgt:106063604"/>
<keyword evidence="2" id="KW-0433">Leucine-rich repeat</keyword>
<dbReference type="Gene3D" id="3.40.50.10140">
    <property type="entry name" value="Toll/interleukin-1 receptor homology (TIR) domain"/>
    <property type="match status" value="1"/>
</dbReference>
<dbReference type="Pfam" id="PF01582">
    <property type="entry name" value="TIR"/>
    <property type="match status" value="1"/>
</dbReference>
<proteinExistence type="inferred from homology"/>
<dbReference type="AlphaFoldDB" id="A0A2C9LD16"/>
<dbReference type="RefSeq" id="XP_013077467.2">
    <property type="nucleotide sequence ID" value="XM_013222013.2"/>
</dbReference>
<accession>A0A2C9LD16</accession>
<evidence type="ECO:0000256" key="2">
    <source>
        <dbReference type="ARBA" id="ARBA00022614"/>
    </source>
</evidence>
<dbReference type="PROSITE" id="PS50104">
    <property type="entry name" value="TIR"/>
    <property type="match status" value="1"/>
</dbReference>
<dbReference type="Pfam" id="PF13855">
    <property type="entry name" value="LRR_8"/>
    <property type="match status" value="2"/>
</dbReference>
<evidence type="ECO:0000256" key="5">
    <source>
        <dbReference type="SAM" id="SignalP"/>
    </source>
</evidence>
<feature type="chain" id="PRO_5013288126" description="TIR domain-containing protein" evidence="5">
    <location>
        <begin position="21"/>
        <end position="982"/>
    </location>
</feature>
<keyword evidence="4" id="KW-0472">Membrane</keyword>
<dbReference type="STRING" id="6526.A0A2C9LD16"/>
<organism evidence="7 8">
    <name type="scientific">Biomphalaria glabrata</name>
    <name type="common">Bloodfluke planorb</name>
    <name type="synonym">Freshwater snail</name>
    <dbReference type="NCBI Taxonomy" id="6526"/>
    <lineage>
        <taxon>Eukaryota</taxon>
        <taxon>Metazoa</taxon>
        <taxon>Spiralia</taxon>
        <taxon>Lophotrochozoa</taxon>
        <taxon>Mollusca</taxon>
        <taxon>Gastropoda</taxon>
        <taxon>Heterobranchia</taxon>
        <taxon>Euthyneura</taxon>
        <taxon>Panpulmonata</taxon>
        <taxon>Hygrophila</taxon>
        <taxon>Lymnaeoidea</taxon>
        <taxon>Planorbidae</taxon>
        <taxon>Biomphalaria</taxon>
    </lineage>
</organism>
<dbReference type="InterPro" id="IPR000157">
    <property type="entry name" value="TIR_dom"/>
</dbReference>
<feature type="transmembrane region" description="Helical" evidence="4">
    <location>
        <begin position="795"/>
        <end position="817"/>
    </location>
</feature>
<dbReference type="PROSITE" id="PS51450">
    <property type="entry name" value="LRR"/>
    <property type="match status" value="2"/>
</dbReference>
<feature type="domain" description="TIR" evidence="6">
    <location>
        <begin position="843"/>
        <end position="981"/>
    </location>
</feature>
<gene>
    <name evidence="7" type="primary">106063604</name>
</gene>
<keyword evidence="5" id="KW-0732">Signal</keyword>
<comment type="similarity">
    <text evidence="1">Belongs to the Toll-like receptor family.</text>
</comment>
<feature type="signal peptide" evidence="5">
    <location>
        <begin position="1"/>
        <end position="20"/>
    </location>
</feature>
<dbReference type="VEuPathDB" id="VectorBase:BGLAX_036281"/>
<dbReference type="OrthoDB" id="6118393at2759"/>
<keyword evidence="4" id="KW-1133">Transmembrane helix</keyword>
<dbReference type="Proteomes" id="UP000076420">
    <property type="component" value="Unassembled WGS sequence"/>
</dbReference>
<dbReference type="SUPFAM" id="SSF52058">
    <property type="entry name" value="L domain-like"/>
    <property type="match status" value="2"/>
</dbReference>
<evidence type="ECO:0000256" key="4">
    <source>
        <dbReference type="SAM" id="Phobius"/>
    </source>
</evidence>
<dbReference type="Pfam" id="PF13306">
    <property type="entry name" value="LRR_5"/>
    <property type="match status" value="1"/>
</dbReference>
<dbReference type="PANTHER" id="PTHR24366:SF96">
    <property type="entry name" value="LEUCINE RICH REPEAT CONTAINING 53"/>
    <property type="match status" value="1"/>
</dbReference>
<keyword evidence="4" id="KW-0812">Transmembrane</keyword>
<evidence type="ECO:0000259" key="6">
    <source>
        <dbReference type="PROSITE" id="PS50104"/>
    </source>
</evidence>
<dbReference type="Gene3D" id="3.80.10.10">
    <property type="entry name" value="Ribonuclease Inhibitor"/>
    <property type="match status" value="2"/>
</dbReference>
<dbReference type="InterPro" id="IPR032675">
    <property type="entry name" value="LRR_dom_sf"/>
</dbReference>
<sequence>MPSIMITVAVFLCLLSSVWLASLVHTVHQLGVNTDKFSEHVLRQNASLKHFILSSNGYGIQQSQSNKQAGASLSQSPCSVLNKVVDCSSLSLETIHPSWFPSDAHVILLNNNHLTSLVDSSFAHVSNLTDLDLSSNEISHLEPRAFRGLTNLTTLNLNDNRLCLNTKHISEQTFSDLPNLKVLNIIQDTDLRDCNVSHTYLEPLRNLQRLSIGANEEVLYFGSEFRSLTNLEALEVTGSAQVIHDKTFENLGAIKELYLKNMNNLFNISSSVFVPLTHLLSLKMENVLVDVQYALSLLEPFVGKNMTEIYFNIVSTTREKATPNKNGLLTRKDTKYLLQICVRSFTLINSYISYISMNAFGYSSVWSDSLYSLFVSDNPLQGSSSAMFPLTKYTHLETITVEKALRSCDRFHDFQYSNKEAALDTLRKRREVTGLDTLRKRREVAGLDTLRKRREVAGLDTLRKRREVAGLDTLRKRREVAGLDTLRKRREVAGLDTLRKRREVAGLDTLRKLREVTGLEDKFKMNAVGNDKFTSEAGAPNFIIFKLPVSLRSLQMSRLVSSVALDVNLLFLGAANVDYLDVSDNGFKTFVGNIQGLHSLKTAVVSLNDMRELKESFFDGFFGLEKLFLSKCELQRDFMALHSSRVFQNLSNLQSLDLSYNYLNDLSQGTLYYNPKLVWLNLSDNQFNRIPFDLKDTPNLLELDVRNNAISTVSKSITTELDQLALRNGKLNFWLSGNILSCGCQDLNFLHWLSSTMVTLDQGGNFTCMDRNGERSYTMRYSHVDTLWRECWGQYFLYLAIIILCFYVTGVFLLVLVQRNKTFLVSFFLQLLGNFKLLKRGDYPIDVFVGYSDEDYHFPCRDLRLYLEDVIKLKTFLNDRDLLASLSKASGIVDAINSSYRILLVCSESFLKDDDWSLFTMRAAMYAQSPANPSRVVVVVHESCLHLLPTELLSVVNEENILVVSGWKLNYEITEMLRTRLQ</sequence>
<dbReference type="VEuPathDB" id="VectorBase:BGLB029612"/>
<dbReference type="InterPro" id="IPR026906">
    <property type="entry name" value="LRR_5"/>
</dbReference>
<evidence type="ECO:0000313" key="8">
    <source>
        <dbReference type="Proteomes" id="UP000076420"/>
    </source>
</evidence>
<dbReference type="EnsemblMetazoa" id="BGLB029612-RB">
    <property type="protein sequence ID" value="BGLB029612-PB"/>
    <property type="gene ID" value="BGLB029612"/>
</dbReference>
<evidence type="ECO:0000313" key="7">
    <source>
        <dbReference type="EnsemblMetazoa" id="BGLB029612-PB"/>
    </source>
</evidence>
<dbReference type="PRINTS" id="PR00019">
    <property type="entry name" value="LEURICHRPT"/>
</dbReference>
<dbReference type="InterPro" id="IPR035897">
    <property type="entry name" value="Toll_tir_struct_dom_sf"/>
</dbReference>
<reference evidence="7" key="1">
    <citation type="submission" date="2020-05" db="UniProtKB">
        <authorList>
            <consortium name="EnsemblMetazoa"/>
        </authorList>
    </citation>
    <scope>IDENTIFICATION</scope>
    <source>
        <strain evidence="7">BB02</strain>
    </source>
</reference>
<protein>
    <recommendedName>
        <fullName evidence="6">TIR domain-containing protein</fullName>
    </recommendedName>
</protein>
<dbReference type="InterPro" id="IPR001611">
    <property type="entry name" value="Leu-rich_rpt"/>
</dbReference>
<dbReference type="SMART" id="SM00369">
    <property type="entry name" value="LRR_TYP"/>
    <property type="match status" value="5"/>
</dbReference>
<evidence type="ECO:0000256" key="3">
    <source>
        <dbReference type="ARBA" id="ARBA00022737"/>
    </source>
</evidence>
<dbReference type="GO" id="GO:0007165">
    <property type="term" value="P:signal transduction"/>
    <property type="evidence" value="ECO:0007669"/>
    <property type="project" value="InterPro"/>
</dbReference>